<evidence type="ECO:0000313" key="2">
    <source>
        <dbReference type="EMBL" id="CEM44649.1"/>
    </source>
</evidence>
<organism evidence="2">
    <name type="scientific">Chromera velia CCMP2878</name>
    <dbReference type="NCBI Taxonomy" id="1169474"/>
    <lineage>
        <taxon>Eukaryota</taxon>
        <taxon>Sar</taxon>
        <taxon>Alveolata</taxon>
        <taxon>Colpodellida</taxon>
        <taxon>Chromeraceae</taxon>
        <taxon>Chromera</taxon>
    </lineage>
</organism>
<dbReference type="AlphaFoldDB" id="A0A0G4HK60"/>
<dbReference type="VEuPathDB" id="CryptoDB:Cvel_7244"/>
<feature type="region of interest" description="Disordered" evidence="1">
    <location>
        <begin position="338"/>
        <end position="360"/>
    </location>
</feature>
<name>A0A0G4HK60_9ALVE</name>
<sequence>MLMEGSEHHHHFGEGFPSPHPPSMTAADALMSVSGEIHHHDHHHHHDDIPHHEHAHEPSGLFHTDESGLPLEMEEHEFGVSLEESAIPQPTKEKVRVVRPKCEHGRQKTLCADCGGKGLCDHGKKRNNCKECMATRKIVPRRRSVNGMAVGEDPRPRNKTRCEHGRQRYFCKECGGKGICEHGVQRPQCKQCGGKSVCVHGKKKYYCAACGGKGVCEHGKQRTYCKACNGRNYCEHGRDKRRCIDCGGTSLCVHLKRRWACTSCRDLNKSKPALGGPSCVPPALQGHTHTFRHGAYGGSVVPGPMPSHHIPPMPPSSSIQHSVLSVNPYAIPPHLHEHLSHHHDPHPPHTIPRPIGPPAPPTVAALPSIGNVSSPSNMGVSSVSADGLNLMGAPMLSSDPPRADDPFSLSSYRAPSPAPSPPPH</sequence>
<feature type="region of interest" description="Disordered" evidence="1">
    <location>
        <begin position="1"/>
        <end position="26"/>
    </location>
</feature>
<feature type="compositionally biased region" description="Basic and acidic residues" evidence="1">
    <location>
        <begin position="46"/>
        <end position="57"/>
    </location>
</feature>
<evidence type="ECO:0008006" key="3">
    <source>
        <dbReference type="Google" id="ProtNLM"/>
    </source>
</evidence>
<dbReference type="EMBL" id="CDMZ01002978">
    <property type="protein sequence ID" value="CEM44649.1"/>
    <property type="molecule type" value="Genomic_DNA"/>
</dbReference>
<feature type="compositionally biased region" description="Pro residues" evidence="1">
    <location>
        <begin position="348"/>
        <end position="360"/>
    </location>
</feature>
<protein>
    <recommendedName>
        <fullName evidence="3">CR-type domain-containing protein</fullName>
    </recommendedName>
</protein>
<proteinExistence type="predicted"/>
<feature type="region of interest" description="Disordered" evidence="1">
    <location>
        <begin position="390"/>
        <end position="424"/>
    </location>
</feature>
<reference evidence="2" key="1">
    <citation type="submission" date="2014-11" db="EMBL/GenBank/DDBJ databases">
        <authorList>
            <person name="Otto D Thomas"/>
            <person name="Naeem Raeece"/>
        </authorList>
    </citation>
    <scope>NUCLEOTIDE SEQUENCE</scope>
</reference>
<feature type="region of interest" description="Disordered" evidence="1">
    <location>
        <begin position="38"/>
        <end position="60"/>
    </location>
</feature>
<accession>A0A0G4HK60</accession>
<gene>
    <name evidence="2" type="ORF">Cvel_7244</name>
</gene>
<evidence type="ECO:0000256" key="1">
    <source>
        <dbReference type="SAM" id="MobiDB-lite"/>
    </source>
</evidence>